<protein>
    <submittedName>
        <fullName evidence="6">FAD-dependent oxidoreductase</fullName>
    </submittedName>
</protein>
<evidence type="ECO:0000256" key="4">
    <source>
        <dbReference type="ARBA" id="ARBA00023004"/>
    </source>
</evidence>
<comment type="caution">
    <text evidence="6">The sequence shown here is derived from an EMBL/GenBank/DDBJ whole genome shotgun (WGS) entry which is preliminary data.</text>
</comment>
<evidence type="ECO:0000313" key="7">
    <source>
        <dbReference type="Proteomes" id="UP001595909"/>
    </source>
</evidence>
<keyword evidence="4" id="KW-0408">Iron</keyword>
<proteinExistence type="predicted"/>
<evidence type="ECO:0000256" key="2">
    <source>
        <dbReference type="ARBA" id="ARBA00022723"/>
    </source>
</evidence>
<dbReference type="Gene3D" id="3.50.50.60">
    <property type="entry name" value="FAD/NAD(P)-binding domain"/>
    <property type="match status" value="1"/>
</dbReference>
<keyword evidence="2" id="KW-0479">Metal-binding</keyword>
<dbReference type="Proteomes" id="UP001595909">
    <property type="component" value="Unassembled WGS sequence"/>
</dbReference>
<dbReference type="SUPFAM" id="SSF51905">
    <property type="entry name" value="FAD/NAD(P)-binding domain"/>
    <property type="match status" value="1"/>
</dbReference>
<dbReference type="PANTHER" id="PTHR43498">
    <property type="entry name" value="FERREDOXIN:COB-COM HETERODISULFIDE REDUCTASE SUBUNIT A"/>
    <property type="match status" value="1"/>
</dbReference>
<dbReference type="PANTHER" id="PTHR43498:SF1">
    <property type="entry name" value="COB--COM HETERODISULFIDE REDUCTASE IRON-SULFUR SUBUNIT A"/>
    <property type="match status" value="1"/>
</dbReference>
<dbReference type="Pfam" id="PF12831">
    <property type="entry name" value="FAD_oxidored"/>
    <property type="match status" value="1"/>
</dbReference>
<reference evidence="7" key="1">
    <citation type="journal article" date="2019" name="Int. J. Syst. Evol. Microbiol.">
        <title>The Global Catalogue of Microorganisms (GCM) 10K type strain sequencing project: providing services to taxonomists for standard genome sequencing and annotation.</title>
        <authorList>
            <consortium name="The Broad Institute Genomics Platform"/>
            <consortium name="The Broad Institute Genome Sequencing Center for Infectious Disease"/>
            <person name="Wu L."/>
            <person name="Ma J."/>
        </authorList>
    </citation>
    <scope>NUCLEOTIDE SEQUENCE [LARGE SCALE GENOMIC DNA]</scope>
    <source>
        <strain evidence="7">CCUG 50347</strain>
    </source>
</reference>
<accession>A0ABV9RF58</accession>
<keyword evidence="1" id="KW-0004">4Fe-4S</keyword>
<dbReference type="InterPro" id="IPR039650">
    <property type="entry name" value="HdrA-like"/>
</dbReference>
<gene>
    <name evidence="6" type="ORF">ACFPEL_05415</name>
</gene>
<evidence type="ECO:0000256" key="1">
    <source>
        <dbReference type="ARBA" id="ARBA00022485"/>
    </source>
</evidence>
<keyword evidence="5" id="KW-0411">Iron-sulfur</keyword>
<evidence type="ECO:0000256" key="5">
    <source>
        <dbReference type="ARBA" id="ARBA00023014"/>
    </source>
</evidence>
<keyword evidence="7" id="KW-1185">Reference proteome</keyword>
<sequence length="438" mass="46640">MPHPLTDLPVRTVVREGPAHPADPADHRVRADVCVVGAGIAGLSAAVESAKLGREVVLVDSLPVLGGQMVNSLIGLFCGVFGNAPQHRRLTYGLLEDIFADLGASGDLFYRVGHTTTVGYDEVRLGRWVEDTVRAHGIKVLTGASLAGVDREGDRVVGARFATRYGPVDVRAHGFVDASGDAALCWAAGLPCRLPDREIYGSQQLVVEHLDESEPPDPADLSARVGAKAAEYGLRRHDGLAFFFPGRGTAVLNMTHIEAPLDPIAASEAQLEGKAQADRVVEFLRAEFPEVFGKAVVRSYGLPGRRQTRWVQAVHQLTVDEVRAGTRFPDAVARTAWPIELHDTPDGYVWETFGGDHLHYVPLRSMAPPGVANLLVAGRCVDGDAAALSSVRVMGPCAAMGHAAAHALDMAGSDGSVHAVHAGRAAELGDRIRENLDD</sequence>
<name>A0ABV9RF58_9PSEU</name>
<dbReference type="RefSeq" id="WP_274191864.1">
    <property type="nucleotide sequence ID" value="NZ_BAABHN010000010.1"/>
</dbReference>
<dbReference type="EMBL" id="JBHSIM010000010">
    <property type="protein sequence ID" value="MFC4831842.1"/>
    <property type="molecule type" value="Genomic_DNA"/>
</dbReference>
<evidence type="ECO:0000313" key="6">
    <source>
        <dbReference type="EMBL" id="MFC4831842.1"/>
    </source>
</evidence>
<keyword evidence="3" id="KW-0560">Oxidoreductase</keyword>
<dbReference type="InterPro" id="IPR036188">
    <property type="entry name" value="FAD/NAD-bd_sf"/>
</dbReference>
<evidence type="ECO:0000256" key="3">
    <source>
        <dbReference type="ARBA" id="ARBA00023002"/>
    </source>
</evidence>
<organism evidence="6 7">
    <name type="scientific">Actinomycetospora chibensis</name>
    <dbReference type="NCBI Taxonomy" id="663606"/>
    <lineage>
        <taxon>Bacteria</taxon>
        <taxon>Bacillati</taxon>
        <taxon>Actinomycetota</taxon>
        <taxon>Actinomycetes</taxon>
        <taxon>Pseudonocardiales</taxon>
        <taxon>Pseudonocardiaceae</taxon>
        <taxon>Actinomycetospora</taxon>
    </lineage>
</organism>